<feature type="compositionally biased region" description="Basic and acidic residues" evidence="1">
    <location>
        <begin position="84"/>
        <end position="93"/>
    </location>
</feature>
<proteinExistence type="predicted"/>
<comment type="caution">
    <text evidence="2">The sequence shown here is derived from an EMBL/GenBank/DDBJ whole genome shotgun (WGS) entry which is preliminary data.</text>
</comment>
<reference evidence="2 3" key="1">
    <citation type="submission" date="2024-04" db="EMBL/GenBank/DDBJ databases">
        <title>WGS of bacteria from Torrens River.</title>
        <authorList>
            <person name="Wyrsch E.R."/>
            <person name="Drigo B."/>
        </authorList>
    </citation>
    <scope>NUCLEOTIDE SEQUENCE [LARGE SCALE GENOMIC DNA]</scope>
    <source>
        <strain evidence="2 3">TWI391</strain>
    </source>
</reference>
<name>A0ABV0C1C4_9SPHI</name>
<evidence type="ECO:0000313" key="2">
    <source>
        <dbReference type="EMBL" id="MEN5380825.1"/>
    </source>
</evidence>
<dbReference type="EMBL" id="JBDJNQ010000061">
    <property type="protein sequence ID" value="MEN5380825.1"/>
    <property type="molecule type" value="Genomic_DNA"/>
</dbReference>
<protein>
    <submittedName>
        <fullName evidence="2">Uncharacterized protein</fullName>
    </submittedName>
</protein>
<dbReference type="Proteomes" id="UP001409291">
    <property type="component" value="Unassembled WGS sequence"/>
</dbReference>
<feature type="region of interest" description="Disordered" evidence="1">
    <location>
        <begin position="1"/>
        <end position="93"/>
    </location>
</feature>
<evidence type="ECO:0000256" key="1">
    <source>
        <dbReference type="SAM" id="MobiDB-lite"/>
    </source>
</evidence>
<evidence type="ECO:0000313" key="3">
    <source>
        <dbReference type="Proteomes" id="UP001409291"/>
    </source>
</evidence>
<gene>
    <name evidence="2" type="ORF">ABE541_26475</name>
</gene>
<organism evidence="2 3">
    <name type="scientific">Sphingobacterium kitahiroshimense</name>
    <dbReference type="NCBI Taxonomy" id="470446"/>
    <lineage>
        <taxon>Bacteria</taxon>
        <taxon>Pseudomonadati</taxon>
        <taxon>Bacteroidota</taxon>
        <taxon>Sphingobacteriia</taxon>
        <taxon>Sphingobacteriales</taxon>
        <taxon>Sphingobacteriaceae</taxon>
        <taxon>Sphingobacterium</taxon>
    </lineage>
</organism>
<accession>A0ABV0C1C4</accession>
<sequence length="93" mass="9790">TDQQNTPAEAANKPAGFKPRFKAGVTKPATTAEPADAKQKVDAQLDQTDQQNTPAETANKPAGFKPRFKAGVTKPATTAEPADAEQKVDAQLD</sequence>
<keyword evidence="3" id="KW-1185">Reference proteome</keyword>
<feature type="compositionally biased region" description="Polar residues" evidence="1">
    <location>
        <begin position="45"/>
        <end position="56"/>
    </location>
</feature>
<feature type="non-terminal residue" evidence="2">
    <location>
        <position position="1"/>
    </location>
</feature>
<feature type="non-terminal residue" evidence="2">
    <location>
        <position position="93"/>
    </location>
</feature>
<dbReference type="RefSeq" id="WP_346583787.1">
    <property type="nucleotide sequence ID" value="NZ_JBDJNQ010000061.1"/>
</dbReference>